<evidence type="ECO:0000256" key="1">
    <source>
        <dbReference type="ARBA" id="ARBA00001933"/>
    </source>
</evidence>
<dbReference type="Pfam" id="PF01212">
    <property type="entry name" value="Beta_elim_lyase"/>
    <property type="match status" value="1"/>
</dbReference>
<dbReference type="AlphaFoldDB" id="A0AAD5UGB5"/>
<name>A0AAD5UGB5_9FUNG</name>
<evidence type="ECO:0000259" key="6">
    <source>
        <dbReference type="Pfam" id="PF01212"/>
    </source>
</evidence>
<dbReference type="InterPro" id="IPR015422">
    <property type="entry name" value="PyrdxlP-dep_Trfase_small"/>
</dbReference>
<dbReference type="GO" id="GO:0005829">
    <property type="term" value="C:cytosol"/>
    <property type="evidence" value="ECO:0007669"/>
    <property type="project" value="TreeGrafter"/>
</dbReference>
<dbReference type="GO" id="GO:0006567">
    <property type="term" value="P:L-threonine catabolic process"/>
    <property type="evidence" value="ECO:0007669"/>
    <property type="project" value="TreeGrafter"/>
</dbReference>
<feature type="modified residue" description="N6-(pyridoxal phosphate)lysine" evidence="5">
    <location>
        <position position="219"/>
    </location>
</feature>
<dbReference type="InterPro" id="IPR015421">
    <property type="entry name" value="PyrdxlP-dep_Trfase_major"/>
</dbReference>
<dbReference type="InterPro" id="IPR015424">
    <property type="entry name" value="PyrdxlP-dep_Trfase"/>
</dbReference>
<evidence type="ECO:0000256" key="3">
    <source>
        <dbReference type="ARBA" id="ARBA00022898"/>
    </source>
</evidence>
<dbReference type="InterPro" id="IPR001597">
    <property type="entry name" value="ArAA_b-elim_lyase/Thr_aldolase"/>
</dbReference>
<evidence type="ECO:0000313" key="7">
    <source>
        <dbReference type="EMBL" id="KAJ3254594.1"/>
    </source>
</evidence>
<gene>
    <name evidence="7" type="primary">GLY1_1</name>
    <name evidence="7" type="ORF">HK103_007079</name>
</gene>
<dbReference type="PIRSF" id="PIRSF017617">
    <property type="entry name" value="Thr_aldolase"/>
    <property type="match status" value="1"/>
</dbReference>
<keyword evidence="4" id="KW-0456">Lyase</keyword>
<comment type="similarity">
    <text evidence="2">Belongs to the threonine aldolase family.</text>
</comment>
<feature type="domain" description="Aromatic amino acid beta-eliminating lyase/threonine aldolase" evidence="6">
    <location>
        <begin position="23"/>
        <end position="306"/>
    </location>
</feature>
<dbReference type="FunFam" id="3.40.640.10:FF:000030">
    <property type="entry name" value="Low-specificity L-threonine aldolase"/>
    <property type="match status" value="1"/>
</dbReference>
<dbReference type="GO" id="GO:0006545">
    <property type="term" value="P:glycine biosynthetic process"/>
    <property type="evidence" value="ECO:0007669"/>
    <property type="project" value="TreeGrafter"/>
</dbReference>
<dbReference type="Gene3D" id="3.90.1150.10">
    <property type="entry name" value="Aspartate Aminotransferase, domain 1"/>
    <property type="match status" value="1"/>
</dbReference>
<proteinExistence type="inferred from homology"/>
<evidence type="ECO:0000256" key="2">
    <source>
        <dbReference type="ARBA" id="ARBA00006966"/>
    </source>
</evidence>
<evidence type="ECO:0000313" key="8">
    <source>
        <dbReference type="Proteomes" id="UP001210925"/>
    </source>
</evidence>
<sequence length="361" mass="39414">MVDKFSYNITTKPSNTLVRTIADFRSDTVTKPTAEMSKIIAAADVGDDVFDDDPSIHLLQDTVAQLAGKEAGLFCASGTMTNQLAIRTHLLQPPYSVVCDTRAHVNSHEAGGIAFHSSAMVIPLMQPDGSHLTAELIEKNWILDDDVHHAPTKLVCLENTLAGRVFPFEEQVKISNLAHANGVKMHLDGARLWNAIVKNGQSLKEACSPFDSVSLCFSKGLGAPIGSVLVGSKEFIKKARHFRKVFGGGWRQAGGLATACLFVLNNHLKNLEVDHANAACLSKEFERLGLSITIPTETNMVWVDFKKYQVTAQDIMDLLAPHGIKVLGGGSTAMRFVCHHQVSREAIEKTVSLIEEYLLQK</sequence>
<evidence type="ECO:0000256" key="5">
    <source>
        <dbReference type="PIRSR" id="PIRSR017617-1"/>
    </source>
</evidence>
<dbReference type="PANTHER" id="PTHR48097">
    <property type="entry name" value="L-THREONINE ALDOLASE-RELATED"/>
    <property type="match status" value="1"/>
</dbReference>
<comment type="caution">
    <text evidence="7">The sequence shown here is derived from an EMBL/GenBank/DDBJ whole genome shotgun (WGS) entry which is preliminary data.</text>
</comment>
<organism evidence="7 8">
    <name type="scientific">Boothiomyces macroporosus</name>
    <dbReference type="NCBI Taxonomy" id="261099"/>
    <lineage>
        <taxon>Eukaryota</taxon>
        <taxon>Fungi</taxon>
        <taxon>Fungi incertae sedis</taxon>
        <taxon>Chytridiomycota</taxon>
        <taxon>Chytridiomycota incertae sedis</taxon>
        <taxon>Chytridiomycetes</taxon>
        <taxon>Rhizophydiales</taxon>
        <taxon>Terramycetaceae</taxon>
        <taxon>Boothiomyces</taxon>
    </lineage>
</organism>
<dbReference type="GO" id="GO:0008732">
    <property type="term" value="F:L-allo-threonine aldolase activity"/>
    <property type="evidence" value="ECO:0007669"/>
    <property type="project" value="TreeGrafter"/>
</dbReference>
<dbReference type="PANTHER" id="PTHR48097:SF9">
    <property type="entry name" value="L-THREONINE ALDOLASE"/>
    <property type="match status" value="1"/>
</dbReference>
<dbReference type="Gene3D" id="3.40.640.10">
    <property type="entry name" value="Type I PLP-dependent aspartate aminotransferase-like (Major domain)"/>
    <property type="match status" value="1"/>
</dbReference>
<dbReference type="NCBIfam" id="NF041359">
    <property type="entry name" value="GntG_guanitoxin"/>
    <property type="match status" value="1"/>
</dbReference>
<reference evidence="7" key="1">
    <citation type="submission" date="2020-05" db="EMBL/GenBank/DDBJ databases">
        <title>Phylogenomic resolution of chytrid fungi.</title>
        <authorList>
            <person name="Stajich J.E."/>
            <person name="Amses K."/>
            <person name="Simmons R."/>
            <person name="Seto K."/>
            <person name="Myers J."/>
            <person name="Bonds A."/>
            <person name="Quandt C.A."/>
            <person name="Barry K."/>
            <person name="Liu P."/>
            <person name="Grigoriev I."/>
            <person name="Longcore J.E."/>
            <person name="James T.Y."/>
        </authorList>
    </citation>
    <scope>NUCLEOTIDE SEQUENCE</scope>
    <source>
        <strain evidence="7">PLAUS21</strain>
    </source>
</reference>
<protein>
    <submittedName>
        <fullName evidence="7">Threonine aldolase</fullName>
    </submittedName>
</protein>
<accession>A0AAD5UGB5</accession>
<dbReference type="EMBL" id="JADGKB010000082">
    <property type="protein sequence ID" value="KAJ3254594.1"/>
    <property type="molecule type" value="Genomic_DNA"/>
</dbReference>
<dbReference type="InterPro" id="IPR023603">
    <property type="entry name" value="Low_specificity_L-TA-like"/>
</dbReference>
<evidence type="ECO:0000256" key="4">
    <source>
        <dbReference type="ARBA" id="ARBA00023239"/>
    </source>
</evidence>
<comment type="cofactor">
    <cofactor evidence="1">
        <name>pyridoxal 5'-phosphate</name>
        <dbReference type="ChEBI" id="CHEBI:597326"/>
    </cofactor>
</comment>
<keyword evidence="8" id="KW-1185">Reference proteome</keyword>
<keyword evidence="3" id="KW-0663">Pyridoxal phosphate</keyword>
<dbReference type="SUPFAM" id="SSF53383">
    <property type="entry name" value="PLP-dependent transferases"/>
    <property type="match status" value="1"/>
</dbReference>
<dbReference type="Proteomes" id="UP001210925">
    <property type="component" value="Unassembled WGS sequence"/>
</dbReference>